<accession>A0ABQ4NLT7</accession>
<name>A0ABQ4NLT7_9RHOB</name>
<comment type="caution">
    <text evidence="1">The sequence shown here is derived from an EMBL/GenBank/DDBJ whole genome shotgun (WGS) entry which is preliminary data.</text>
</comment>
<dbReference type="EMBL" id="BPFH01000003">
    <property type="protein sequence ID" value="GIT95379.1"/>
    <property type="molecule type" value="Genomic_DNA"/>
</dbReference>
<dbReference type="Proteomes" id="UP000786693">
    <property type="component" value="Unassembled WGS sequence"/>
</dbReference>
<proteinExistence type="predicted"/>
<organism evidence="1 2">
    <name type="scientific">Jannaschia pagri</name>
    <dbReference type="NCBI Taxonomy" id="2829797"/>
    <lineage>
        <taxon>Bacteria</taxon>
        <taxon>Pseudomonadati</taxon>
        <taxon>Pseudomonadota</taxon>
        <taxon>Alphaproteobacteria</taxon>
        <taxon>Rhodobacterales</taxon>
        <taxon>Roseobacteraceae</taxon>
        <taxon>Jannaschia</taxon>
    </lineage>
</organism>
<sequence>MVTSIAHVLCSSLTWLLEVSNVNLILSGPTSESERYVLEDGWFRGRDSYLAVIFVV</sequence>
<evidence type="ECO:0000313" key="1">
    <source>
        <dbReference type="EMBL" id="GIT95379.1"/>
    </source>
</evidence>
<dbReference type="RefSeq" id="WP_220748871.1">
    <property type="nucleotide sequence ID" value="NZ_BPFH01000003.1"/>
</dbReference>
<evidence type="ECO:0000313" key="2">
    <source>
        <dbReference type="Proteomes" id="UP000786693"/>
    </source>
</evidence>
<keyword evidence="2" id="KW-1185">Reference proteome</keyword>
<reference evidence="1 2" key="1">
    <citation type="submission" date="2021-05" db="EMBL/GenBank/DDBJ databases">
        <title>Bacteria Genome sequencing.</title>
        <authorList>
            <person name="Takabe Y."/>
            <person name="Nakajima Y."/>
            <person name="Suzuki S."/>
            <person name="Shiozaki T."/>
        </authorList>
    </citation>
    <scope>NUCLEOTIDE SEQUENCE [LARGE SCALE GENOMIC DNA]</scope>
    <source>
        <strain evidence="1 2">AI_62</strain>
    </source>
</reference>
<gene>
    <name evidence="1" type="ORF">JANAI62_20020</name>
</gene>
<protein>
    <submittedName>
        <fullName evidence="1">Uncharacterized protein</fullName>
    </submittedName>
</protein>